<name>A0A0M2F2M6_9GAMM</name>
<organism evidence="2 3">
    <name type="scientific">Pectobacterium brasiliense</name>
    <dbReference type="NCBI Taxonomy" id="180957"/>
    <lineage>
        <taxon>Bacteria</taxon>
        <taxon>Pseudomonadati</taxon>
        <taxon>Pseudomonadota</taxon>
        <taxon>Gammaproteobacteria</taxon>
        <taxon>Enterobacterales</taxon>
        <taxon>Pectobacteriaceae</taxon>
        <taxon>Pectobacterium</taxon>
    </lineage>
</organism>
<sequence length="201" mass="22533">MKNIMITTLLAISLWSSQLYAAAYDPKPISYKNAVVDTVDVRHNKIAAGVDDFIITGKKGRNTEKFVLTCYAKDNHLNIRYYLKGIYGDNVEGATGMTVQYYPDGIHQMNNNADHAKTLMDSLHSANLAKVISNMLDYRTGTFVFHFYYNDGTFDHNPMGWSYQYPATLLAKKLGQSLIDTNAKHCDIKRGYSSLSVLAAP</sequence>
<reference evidence="2 3" key="1">
    <citation type="submission" date="2014-08" db="EMBL/GenBank/DDBJ databases">
        <title>Genome sequences of NCPPB Pectobacterium isolates.</title>
        <authorList>
            <person name="Glover R.H."/>
            <person name="Sapp M."/>
            <person name="Elphinstone J."/>
        </authorList>
    </citation>
    <scope>NUCLEOTIDE SEQUENCE [LARGE SCALE GENOMIC DNA]</scope>
    <source>
        <strain evidence="2 3">LMG 21372</strain>
    </source>
</reference>
<evidence type="ECO:0000256" key="1">
    <source>
        <dbReference type="SAM" id="SignalP"/>
    </source>
</evidence>
<dbReference type="EMBL" id="JQOD01000001">
    <property type="protein sequence ID" value="KGA35243.1"/>
    <property type="molecule type" value="Genomic_DNA"/>
</dbReference>
<comment type="caution">
    <text evidence="2">The sequence shown here is derived from an EMBL/GenBank/DDBJ whole genome shotgun (WGS) entry which is preliminary data.</text>
</comment>
<accession>A0A0M2F2M6</accession>
<dbReference type="AlphaFoldDB" id="A0A0M2F2M6"/>
<keyword evidence="1" id="KW-0732">Signal</keyword>
<dbReference type="Proteomes" id="UP000029435">
    <property type="component" value="Unassembled WGS sequence"/>
</dbReference>
<feature type="chain" id="PRO_5005632606" evidence="1">
    <location>
        <begin position="22"/>
        <end position="201"/>
    </location>
</feature>
<dbReference type="RefSeq" id="WP_039311764.1">
    <property type="nucleotide sequence ID" value="NZ_JQOD01000001.1"/>
</dbReference>
<protein>
    <submittedName>
        <fullName evidence="2">Uncharacterized protein</fullName>
    </submittedName>
</protein>
<evidence type="ECO:0000313" key="3">
    <source>
        <dbReference type="Proteomes" id="UP000029435"/>
    </source>
</evidence>
<proteinExistence type="predicted"/>
<feature type="signal peptide" evidence="1">
    <location>
        <begin position="1"/>
        <end position="21"/>
    </location>
</feature>
<evidence type="ECO:0000313" key="2">
    <source>
        <dbReference type="EMBL" id="KGA35243.1"/>
    </source>
</evidence>
<gene>
    <name evidence="2" type="ORF">KU74_01865</name>
</gene>
<dbReference type="OrthoDB" id="6503996at2"/>